<dbReference type="Proteomes" id="UP000588098">
    <property type="component" value="Unassembled WGS sequence"/>
</dbReference>
<comment type="caution">
    <text evidence="2">The sequence shown here is derived from an EMBL/GenBank/DDBJ whole genome shotgun (WGS) entry which is preliminary data.</text>
</comment>
<dbReference type="RefSeq" id="WP_184575272.1">
    <property type="nucleotide sequence ID" value="NZ_JACHJL010000013.1"/>
</dbReference>
<evidence type="ECO:0000256" key="1">
    <source>
        <dbReference type="SAM" id="Phobius"/>
    </source>
</evidence>
<protein>
    <submittedName>
        <fullName evidence="2">Uncharacterized protein</fullName>
    </submittedName>
</protein>
<accession>A0A7W9QDH2</accession>
<reference evidence="2 3" key="1">
    <citation type="submission" date="2020-08" db="EMBL/GenBank/DDBJ databases">
        <title>Genomic Encyclopedia of Type Strains, Phase III (KMG-III): the genomes of soil and plant-associated and newly described type strains.</title>
        <authorList>
            <person name="Whitman W."/>
        </authorList>
    </citation>
    <scope>NUCLEOTIDE SEQUENCE [LARGE SCALE GENOMIC DNA]</scope>
    <source>
        <strain evidence="2 3">CECT 8305</strain>
    </source>
</reference>
<gene>
    <name evidence="2" type="ORF">FHS42_005028</name>
</gene>
<organism evidence="2 3">
    <name type="scientific">Streptomyces zagrosensis</name>
    <dbReference type="NCBI Taxonomy" id="1042984"/>
    <lineage>
        <taxon>Bacteria</taxon>
        <taxon>Bacillati</taxon>
        <taxon>Actinomycetota</taxon>
        <taxon>Actinomycetes</taxon>
        <taxon>Kitasatosporales</taxon>
        <taxon>Streptomycetaceae</taxon>
        <taxon>Streptomyces</taxon>
    </lineage>
</organism>
<feature type="transmembrane region" description="Helical" evidence="1">
    <location>
        <begin position="37"/>
        <end position="58"/>
    </location>
</feature>
<keyword evidence="1" id="KW-1133">Transmembrane helix</keyword>
<feature type="transmembrane region" description="Helical" evidence="1">
    <location>
        <begin position="7"/>
        <end position="25"/>
    </location>
</feature>
<keyword evidence="3" id="KW-1185">Reference proteome</keyword>
<evidence type="ECO:0000313" key="3">
    <source>
        <dbReference type="Proteomes" id="UP000588098"/>
    </source>
</evidence>
<keyword evidence="1" id="KW-0812">Transmembrane</keyword>
<proteinExistence type="predicted"/>
<sequence>MIRVIRSAAWMFLIGSLGYYVWHGFNGEPMEPGVPVWVGPQMIPLIIAVSLVPVVLAFTKDGVLSALTGKNSAAFRKGLVGVGTVKSASPTGTTINDQPELRVELSVRGAGGVTFESHAKMVVAITEVALLKPGTVLPVRYVPGRTDRVELDRSGDAAQAQAVLDQEQVRRGLTTPETLDVAERGTAAQAVVRSLDVSGVVRDGYPQLDITLVVTRPDGTTFETEVQKFLPPHAVQLVQVGRVIRVLYLPGDESRIALALPANL</sequence>
<evidence type="ECO:0000313" key="2">
    <source>
        <dbReference type="EMBL" id="MBB5937944.1"/>
    </source>
</evidence>
<keyword evidence="1" id="KW-0472">Membrane</keyword>
<dbReference type="AlphaFoldDB" id="A0A7W9QDH2"/>
<dbReference type="EMBL" id="JACHJL010000013">
    <property type="protein sequence ID" value="MBB5937944.1"/>
    <property type="molecule type" value="Genomic_DNA"/>
</dbReference>
<name>A0A7W9QDH2_9ACTN</name>